<sequence>MDHSIARQQPGSFLPQTRLQQRFLAVRGQSEALCAPLAIEDYVIQSMPDVSPPKWHLAHTSWFFETFLLRPHLPGYRVFHPRYAYLFNSYYETIGSFYPRERRGLLSRPNVDETLAYRQHVDAAMMRLMAAADSETLATLTPLLTLGLQHEQQHQELLVTDIKHILAQNPLRPVYRQQHQGPAVATPALQWLEFSGGLQRIGHSGDGFAFDNETPAHTQYVPPFRLASKPVSNGEYLAFIDDGGYRRPEHWLSDGWRAVGREGWNAPLYWFQENGDWWQFTLSGARMIDPDEPVCHLSYYEADAFARWAGRRLPTESEWEVAARDQPCEGHFADSGRLHPKPASGDGPQQFFGDVWEWTQSPYTAYPGYRPVSGAIGEYNGKFMCNQMVLRGGSCATPPGHIRPSYRNFFPPDARWQFTGLRLAEDL</sequence>
<proteinExistence type="predicted"/>
<dbReference type="InterPro" id="IPR016187">
    <property type="entry name" value="CTDL_fold"/>
</dbReference>
<dbReference type="Pfam" id="PF12867">
    <property type="entry name" value="DinB_2"/>
    <property type="match status" value="1"/>
</dbReference>
<dbReference type="SUPFAM" id="SSF56436">
    <property type="entry name" value="C-type lectin-like"/>
    <property type="match status" value="1"/>
</dbReference>
<accession>A0ABU9DAL8</accession>
<dbReference type="InterPro" id="IPR005532">
    <property type="entry name" value="SUMF_dom"/>
</dbReference>
<feature type="domain" description="Sulfatase-modifying factor enzyme-like" evidence="4">
    <location>
        <begin position="191"/>
        <end position="328"/>
    </location>
</feature>
<keyword evidence="1" id="KW-0560">Oxidoreductase</keyword>
<dbReference type="Gene3D" id="3.90.1580.10">
    <property type="entry name" value="paralog of FGE (formylglycine-generating enzyme)"/>
    <property type="match status" value="1"/>
</dbReference>
<evidence type="ECO:0000256" key="1">
    <source>
        <dbReference type="ARBA" id="ARBA00023002"/>
    </source>
</evidence>
<dbReference type="RefSeq" id="WP_341371490.1">
    <property type="nucleotide sequence ID" value="NZ_JBBPCO010000012.1"/>
</dbReference>
<keyword evidence="7" id="KW-1185">Reference proteome</keyword>
<evidence type="ECO:0000259" key="5">
    <source>
        <dbReference type="Pfam" id="PF12867"/>
    </source>
</evidence>
<evidence type="ECO:0000256" key="2">
    <source>
        <dbReference type="ARBA" id="ARBA00023004"/>
    </source>
</evidence>
<dbReference type="InterPro" id="IPR017806">
    <property type="entry name" value="EgtB"/>
</dbReference>
<protein>
    <submittedName>
        <fullName evidence="6">Ergothioneine biosynthesis protein EgtB</fullName>
    </submittedName>
</protein>
<comment type="pathway">
    <text evidence="3">Amino-acid biosynthesis; ergothioneine biosynthesis.</text>
</comment>
<feature type="domain" description="DinB-like" evidence="5">
    <location>
        <begin position="24"/>
        <end position="156"/>
    </location>
</feature>
<comment type="caution">
    <text evidence="6">The sequence shown here is derived from an EMBL/GenBank/DDBJ whole genome shotgun (WGS) entry which is preliminary data.</text>
</comment>
<dbReference type="InterPro" id="IPR024775">
    <property type="entry name" value="DinB-like"/>
</dbReference>
<name>A0ABU9DAL8_9PROT</name>
<organism evidence="6 7">
    <name type="scientific">Thermithiobacillus plumbiphilus</name>
    <dbReference type="NCBI Taxonomy" id="1729899"/>
    <lineage>
        <taxon>Bacteria</taxon>
        <taxon>Pseudomonadati</taxon>
        <taxon>Pseudomonadota</taxon>
        <taxon>Acidithiobacillia</taxon>
        <taxon>Acidithiobacillales</taxon>
        <taxon>Thermithiobacillaceae</taxon>
        <taxon>Thermithiobacillus</taxon>
    </lineage>
</organism>
<dbReference type="InterPro" id="IPR051043">
    <property type="entry name" value="Sulfatase_Mod_Factor_Kinase"/>
</dbReference>
<evidence type="ECO:0000259" key="4">
    <source>
        <dbReference type="Pfam" id="PF03781"/>
    </source>
</evidence>
<evidence type="ECO:0000256" key="3">
    <source>
        <dbReference type="ARBA" id="ARBA00037882"/>
    </source>
</evidence>
<evidence type="ECO:0000313" key="7">
    <source>
        <dbReference type="Proteomes" id="UP001446205"/>
    </source>
</evidence>
<dbReference type="PANTHER" id="PTHR23150">
    <property type="entry name" value="SULFATASE MODIFYING FACTOR 1, 2"/>
    <property type="match status" value="1"/>
</dbReference>
<dbReference type="Proteomes" id="UP001446205">
    <property type="component" value="Unassembled WGS sequence"/>
</dbReference>
<dbReference type="PANTHER" id="PTHR23150:SF36">
    <property type="entry name" value="HERCYNINE OXYGENASE"/>
    <property type="match status" value="1"/>
</dbReference>
<feature type="domain" description="Sulfatase-modifying factor enzyme-like" evidence="4">
    <location>
        <begin position="342"/>
        <end position="424"/>
    </location>
</feature>
<reference evidence="6 7" key="1">
    <citation type="submission" date="2024-04" db="EMBL/GenBank/DDBJ databases">
        <authorList>
            <person name="Abashina T."/>
            <person name="Shaikin A."/>
        </authorList>
    </citation>
    <scope>NUCLEOTIDE SEQUENCE [LARGE SCALE GENOMIC DNA]</scope>
    <source>
        <strain evidence="6 7">AAFK</strain>
    </source>
</reference>
<dbReference type="Pfam" id="PF03781">
    <property type="entry name" value="FGE-sulfatase"/>
    <property type="match status" value="2"/>
</dbReference>
<dbReference type="InterPro" id="IPR042095">
    <property type="entry name" value="SUMF_sf"/>
</dbReference>
<gene>
    <name evidence="6" type="primary">egtB</name>
    <name evidence="6" type="ORF">WOB96_11760</name>
</gene>
<dbReference type="EMBL" id="JBBPCO010000012">
    <property type="protein sequence ID" value="MEK8090434.1"/>
    <property type="molecule type" value="Genomic_DNA"/>
</dbReference>
<evidence type="ECO:0000313" key="6">
    <source>
        <dbReference type="EMBL" id="MEK8090434.1"/>
    </source>
</evidence>
<dbReference type="NCBIfam" id="TIGR03440">
    <property type="entry name" value="egtB_TIGR03440"/>
    <property type="match status" value="1"/>
</dbReference>
<keyword evidence="2" id="KW-0408">Iron</keyword>